<organism evidence="1 2">
    <name type="scientific">Sphingomonas sabuli</name>
    <dbReference type="NCBI Taxonomy" id="2764186"/>
    <lineage>
        <taxon>Bacteria</taxon>
        <taxon>Pseudomonadati</taxon>
        <taxon>Pseudomonadota</taxon>
        <taxon>Alphaproteobacteria</taxon>
        <taxon>Sphingomonadales</taxon>
        <taxon>Sphingomonadaceae</taxon>
        <taxon>Sphingomonas</taxon>
    </lineage>
</organism>
<evidence type="ECO:0000313" key="1">
    <source>
        <dbReference type="EMBL" id="QNM83336.1"/>
    </source>
</evidence>
<name>A0A7G9L3Y7_9SPHN</name>
<protein>
    <submittedName>
        <fullName evidence="1">Uncharacterized protein</fullName>
    </submittedName>
</protein>
<accession>A0A7G9L3Y7</accession>
<dbReference type="Proteomes" id="UP000515861">
    <property type="component" value="Chromosome"/>
</dbReference>
<dbReference type="AlphaFoldDB" id="A0A7G9L3Y7"/>
<keyword evidence="2" id="KW-1185">Reference proteome</keyword>
<dbReference type="KEGG" id="ssau:H8M03_03035"/>
<gene>
    <name evidence="1" type="ORF">H8M03_03035</name>
</gene>
<proteinExistence type="predicted"/>
<sequence>MPILFSPRLERIDNQHDLMVAALRQAGGIDADTIVAGPGKVADVLFPNERLIVEVKSLTSNRAASSAVKQKLGQILIEHGKMIVFGEVSVPLDKVEPRAAGRMLREIGDRLRKEVRASAKQIEATAEALGWEDAIGVFAVVAPPSIMRRDLVRWIANDMLADDRYPIIKAMILASTPFLEGGKAQGGDSFLTFHARSGGVISDGLKRRIGRGWATLQGQPWKEIDEDPLMGQP</sequence>
<dbReference type="EMBL" id="CP060697">
    <property type="protein sequence ID" value="QNM83336.1"/>
    <property type="molecule type" value="Genomic_DNA"/>
</dbReference>
<evidence type="ECO:0000313" key="2">
    <source>
        <dbReference type="Proteomes" id="UP000515861"/>
    </source>
</evidence>
<dbReference type="RefSeq" id="WP_187480291.1">
    <property type="nucleotide sequence ID" value="NZ_CP060697.1"/>
</dbReference>
<reference evidence="1 2" key="1">
    <citation type="submission" date="2020-08" db="EMBL/GenBank/DDBJ databases">
        <title>Sphingomonas sp. sand1-3 16S ribosomal RNA gene Genome sequencing and assembly.</title>
        <authorList>
            <person name="Kang M."/>
        </authorList>
    </citation>
    <scope>NUCLEOTIDE SEQUENCE [LARGE SCALE GENOMIC DNA]</scope>
    <source>
        <strain evidence="2">sand1-3</strain>
    </source>
</reference>